<name>A0ABS3GMK7_9NEIS</name>
<dbReference type="InterPro" id="IPR008927">
    <property type="entry name" value="6-PGluconate_DH-like_C_sf"/>
</dbReference>
<keyword evidence="1" id="KW-0560">Oxidoreductase</keyword>
<dbReference type="PANTHER" id="PTHR21363:SF0">
    <property type="entry name" value="PREPHENATE DEHYDROGENASE [NADP(+)]"/>
    <property type="match status" value="1"/>
</dbReference>
<accession>A0ABS3GMK7</accession>
<dbReference type="InterPro" id="IPR003099">
    <property type="entry name" value="Prephen_DH"/>
</dbReference>
<dbReference type="Pfam" id="PF02153">
    <property type="entry name" value="PDH_N"/>
    <property type="match status" value="1"/>
</dbReference>
<dbReference type="InterPro" id="IPR050812">
    <property type="entry name" value="Preph/Arog_dehydrog"/>
</dbReference>
<dbReference type="SUPFAM" id="SSF51735">
    <property type="entry name" value="NAD(P)-binding Rossmann-fold domains"/>
    <property type="match status" value="1"/>
</dbReference>
<dbReference type="InterPro" id="IPR036291">
    <property type="entry name" value="NAD(P)-bd_dom_sf"/>
</dbReference>
<dbReference type="InterPro" id="IPR046825">
    <property type="entry name" value="PDH_C"/>
</dbReference>
<dbReference type="Pfam" id="PF20463">
    <property type="entry name" value="PDH_C"/>
    <property type="match status" value="1"/>
</dbReference>
<dbReference type="EMBL" id="JAFLRD010000007">
    <property type="protein sequence ID" value="MBO0415963.1"/>
    <property type="molecule type" value="Genomic_DNA"/>
</dbReference>
<evidence type="ECO:0000259" key="2">
    <source>
        <dbReference type="PROSITE" id="PS51176"/>
    </source>
</evidence>
<gene>
    <name evidence="3" type="ORF">J1C50_10600</name>
</gene>
<comment type="caution">
    <text evidence="3">The sequence shown here is derived from an EMBL/GenBank/DDBJ whole genome shotgun (WGS) entry which is preliminary data.</text>
</comment>
<evidence type="ECO:0000313" key="4">
    <source>
        <dbReference type="Proteomes" id="UP000664349"/>
    </source>
</evidence>
<protein>
    <submittedName>
        <fullName evidence="3">Prephenate dehydrogenase/arogenate dehydrogenase family protein</fullName>
    </submittedName>
</protein>
<dbReference type="PROSITE" id="PS51176">
    <property type="entry name" value="PDH_ADH"/>
    <property type="match status" value="1"/>
</dbReference>
<reference evidence="3 4" key="1">
    <citation type="submission" date="2021-03" db="EMBL/GenBank/DDBJ databases">
        <title>First Case of infection caused by Chromobacterium haemolyticum derived from water in China.</title>
        <authorList>
            <person name="Chen J."/>
            <person name="Liu C."/>
        </authorList>
    </citation>
    <scope>NUCLEOTIDE SEQUENCE [LARGE SCALE GENOMIC DNA]</scope>
    <source>
        <strain evidence="3 4">WJ-5</strain>
    </source>
</reference>
<dbReference type="Gene3D" id="1.10.3660.10">
    <property type="entry name" value="6-phosphogluconate dehydrogenase C-terminal like domain"/>
    <property type="match status" value="1"/>
</dbReference>
<evidence type="ECO:0000313" key="3">
    <source>
        <dbReference type="EMBL" id="MBO0415963.1"/>
    </source>
</evidence>
<dbReference type="SUPFAM" id="SSF48179">
    <property type="entry name" value="6-phosphogluconate dehydrogenase C-terminal domain-like"/>
    <property type="match status" value="1"/>
</dbReference>
<dbReference type="InterPro" id="IPR046826">
    <property type="entry name" value="PDH_N"/>
</dbReference>
<dbReference type="PANTHER" id="PTHR21363">
    <property type="entry name" value="PREPHENATE DEHYDROGENASE"/>
    <property type="match status" value="1"/>
</dbReference>
<dbReference type="Gene3D" id="3.40.50.720">
    <property type="entry name" value="NAD(P)-binding Rossmann-like Domain"/>
    <property type="match status" value="1"/>
</dbReference>
<dbReference type="RefSeq" id="WP_191186360.1">
    <property type="nucleotide sequence ID" value="NZ_CP061849.1"/>
</dbReference>
<keyword evidence="4" id="KW-1185">Reference proteome</keyword>
<proteinExistence type="predicted"/>
<sequence>MIAVLGSKAIDRGEAVQQGMDTLVVVGVGLIGGSFALSLKRAGMARHVIGVGRTRENLERALELGVVDEISQDLAEVAGRADLVLLASPVGQMGALMAAMAPRLRPETVVTDAGSTKGDVVELYRRHLPDQLAHCVPAHPIAGSDLSGAAAAQYGLYENRKVVLTPLPETLPSVAERVAALWRACGAEIHCMTAQEHDAVFATVSHLPHLLAFAYVDMVAGKADAERCFDFAATGFRDFTRIAGSHPEMWTDISLANRDALLEELDRYRAGLDQLRQMLAAGDGERLAERFGAARGARTRWHQQFMRKG</sequence>
<organism evidence="3 4">
    <name type="scientific">Chromobacterium haemolyticum</name>
    <dbReference type="NCBI Taxonomy" id="394935"/>
    <lineage>
        <taxon>Bacteria</taxon>
        <taxon>Pseudomonadati</taxon>
        <taxon>Pseudomonadota</taxon>
        <taxon>Betaproteobacteria</taxon>
        <taxon>Neisseriales</taxon>
        <taxon>Chromobacteriaceae</taxon>
        <taxon>Chromobacterium</taxon>
    </lineage>
</organism>
<feature type="domain" description="Prephenate/arogenate dehydrogenase" evidence="2">
    <location>
        <begin position="21"/>
        <end position="309"/>
    </location>
</feature>
<dbReference type="Proteomes" id="UP000664349">
    <property type="component" value="Unassembled WGS sequence"/>
</dbReference>
<evidence type="ECO:0000256" key="1">
    <source>
        <dbReference type="ARBA" id="ARBA00023002"/>
    </source>
</evidence>